<sequence length="73" mass="8728">MKFEKERRKDTVDHEYCVRELSEDTINHGYCVQEHSKDTRSHRYCFRDLIMFRRVCILPAPHTPDSLKSSEGV</sequence>
<dbReference type="Proteomes" id="UP001283361">
    <property type="component" value="Unassembled WGS sequence"/>
</dbReference>
<organism evidence="1 2">
    <name type="scientific">Elysia crispata</name>
    <name type="common">lettuce slug</name>
    <dbReference type="NCBI Taxonomy" id="231223"/>
    <lineage>
        <taxon>Eukaryota</taxon>
        <taxon>Metazoa</taxon>
        <taxon>Spiralia</taxon>
        <taxon>Lophotrochozoa</taxon>
        <taxon>Mollusca</taxon>
        <taxon>Gastropoda</taxon>
        <taxon>Heterobranchia</taxon>
        <taxon>Euthyneura</taxon>
        <taxon>Panpulmonata</taxon>
        <taxon>Sacoglossa</taxon>
        <taxon>Placobranchoidea</taxon>
        <taxon>Plakobranchidae</taxon>
        <taxon>Elysia</taxon>
    </lineage>
</organism>
<dbReference type="EMBL" id="JAWDGP010000412">
    <property type="protein sequence ID" value="KAK3800828.1"/>
    <property type="molecule type" value="Genomic_DNA"/>
</dbReference>
<gene>
    <name evidence="1" type="ORF">RRG08_048686</name>
</gene>
<comment type="caution">
    <text evidence="1">The sequence shown here is derived from an EMBL/GenBank/DDBJ whole genome shotgun (WGS) entry which is preliminary data.</text>
</comment>
<dbReference type="AlphaFoldDB" id="A0AAE1B748"/>
<evidence type="ECO:0000313" key="1">
    <source>
        <dbReference type="EMBL" id="KAK3800828.1"/>
    </source>
</evidence>
<protein>
    <submittedName>
        <fullName evidence="1">Uncharacterized protein</fullName>
    </submittedName>
</protein>
<accession>A0AAE1B748</accession>
<name>A0AAE1B748_9GAST</name>
<evidence type="ECO:0000313" key="2">
    <source>
        <dbReference type="Proteomes" id="UP001283361"/>
    </source>
</evidence>
<reference evidence="1" key="1">
    <citation type="journal article" date="2023" name="G3 (Bethesda)">
        <title>A reference genome for the long-term kleptoplast-retaining sea slug Elysia crispata morphotype clarki.</title>
        <authorList>
            <person name="Eastman K.E."/>
            <person name="Pendleton A.L."/>
            <person name="Shaikh M.A."/>
            <person name="Suttiyut T."/>
            <person name="Ogas R."/>
            <person name="Tomko P."/>
            <person name="Gavelis G."/>
            <person name="Widhalm J.R."/>
            <person name="Wisecaver J.H."/>
        </authorList>
    </citation>
    <scope>NUCLEOTIDE SEQUENCE</scope>
    <source>
        <strain evidence="1">ECLA1</strain>
    </source>
</reference>
<proteinExistence type="predicted"/>
<keyword evidence="2" id="KW-1185">Reference proteome</keyword>